<gene>
    <name evidence="3" type="ORF">ACFQS8_05070</name>
</gene>
<protein>
    <submittedName>
        <fullName evidence="3">Aldo/keto reductase</fullName>
    </submittedName>
</protein>
<comment type="caution">
    <text evidence="3">The sequence shown here is derived from an EMBL/GenBank/DDBJ whole genome shotgun (WGS) entry which is preliminary data.</text>
</comment>
<dbReference type="InterPro" id="IPR050523">
    <property type="entry name" value="AKR_Detox_Biosynth"/>
</dbReference>
<dbReference type="PANTHER" id="PTHR43364:SF4">
    <property type="entry name" value="NAD(P)-LINKED OXIDOREDUCTASE SUPERFAMILY PROTEIN"/>
    <property type="match status" value="1"/>
</dbReference>
<evidence type="ECO:0000256" key="1">
    <source>
        <dbReference type="ARBA" id="ARBA00023002"/>
    </source>
</evidence>
<feature type="domain" description="NADP-dependent oxidoreductase" evidence="2">
    <location>
        <begin position="17"/>
        <end position="332"/>
    </location>
</feature>
<dbReference type="Gene3D" id="3.20.20.100">
    <property type="entry name" value="NADP-dependent oxidoreductase domain"/>
    <property type="match status" value="1"/>
</dbReference>
<evidence type="ECO:0000259" key="2">
    <source>
        <dbReference type="Pfam" id="PF00248"/>
    </source>
</evidence>
<dbReference type="SUPFAM" id="SSF51430">
    <property type="entry name" value="NAD(P)-linked oxidoreductase"/>
    <property type="match status" value="1"/>
</dbReference>
<dbReference type="InterPro" id="IPR036812">
    <property type="entry name" value="NAD(P)_OxRdtase_dom_sf"/>
</dbReference>
<dbReference type="Proteomes" id="UP001596492">
    <property type="component" value="Unassembled WGS sequence"/>
</dbReference>
<accession>A0ABW2IIN5</accession>
<dbReference type="InterPro" id="IPR023210">
    <property type="entry name" value="NADP_OxRdtase_dom"/>
</dbReference>
<name>A0ABW2IIN5_9PROT</name>
<reference evidence="4" key="1">
    <citation type="journal article" date="2019" name="Int. J. Syst. Evol. Microbiol.">
        <title>The Global Catalogue of Microorganisms (GCM) 10K type strain sequencing project: providing services to taxonomists for standard genome sequencing and annotation.</title>
        <authorList>
            <consortium name="The Broad Institute Genomics Platform"/>
            <consortium name="The Broad Institute Genome Sequencing Center for Infectious Disease"/>
            <person name="Wu L."/>
            <person name="Ma J."/>
        </authorList>
    </citation>
    <scope>NUCLEOTIDE SEQUENCE [LARGE SCALE GENOMIC DNA]</scope>
    <source>
        <strain evidence="4">CCUG 51308</strain>
    </source>
</reference>
<dbReference type="PANTHER" id="PTHR43364">
    <property type="entry name" value="NADH-SPECIFIC METHYLGLYOXAL REDUCTASE-RELATED"/>
    <property type="match status" value="1"/>
</dbReference>
<dbReference type="CDD" id="cd19094">
    <property type="entry name" value="AKR_Tas-like"/>
    <property type="match status" value="1"/>
</dbReference>
<dbReference type="RefSeq" id="WP_382166585.1">
    <property type="nucleotide sequence ID" value="NZ_JBHTBR010000002.1"/>
</dbReference>
<evidence type="ECO:0000313" key="4">
    <source>
        <dbReference type="Proteomes" id="UP001596492"/>
    </source>
</evidence>
<organism evidence="3 4">
    <name type="scientific">Hirschia litorea</name>
    <dbReference type="NCBI Taxonomy" id="1199156"/>
    <lineage>
        <taxon>Bacteria</taxon>
        <taxon>Pseudomonadati</taxon>
        <taxon>Pseudomonadota</taxon>
        <taxon>Alphaproteobacteria</taxon>
        <taxon>Hyphomonadales</taxon>
        <taxon>Hyphomonadaceae</taxon>
        <taxon>Hirschia</taxon>
    </lineage>
</organism>
<evidence type="ECO:0000313" key="3">
    <source>
        <dbReference type="EMBL" id="MFC7290976.1"/>
    </source>
</evidence>
<dbReference type="Pfam" id="PF00248">
    <property type="entry name" value="Aldo_ket_red"/>
    <property type="match status" value="1"/>
</dbReference>
<proteinExistence type="predicted"/>
<keyword evidence="1" id="KW-0560">Oxidoreductase</keyword>
<dbReference type="EMBL" id="JBHTBR010000002">
    <property type="protein sequence ID" value="MFC7290976.1"/>
    <property type="molecule type" value="Genomic_DNA"/>
</dbReference>
<keyword evidence="4" id="KW-1185">Reference proteome</keyword>
<sequence>MQMRKLGRTGIDVSSCCLGTMTFGQQNTEAEGHAQMDYALERGINFFDTAELYSIPPMAETYGATEKIVGSWFKKTGNRDKIILASKIVGRSGLNYMRGDKQYELMRVTKEQVDIAVEQSLSRLQTDYIDLYQIHWPDRKVALFGGAMSEDDWKVESESFEAQLEALNAHVEKGNIRHIGLSNETPYGVMKFLQAAEAKGLPRVASIQNAFSLVNREFEVGLEEVCRHEDVSLLAYSPLAQGYLTGKYRDGALPLGSRKQLFERLGRYEGPIAEKAITAYLDLALELDVDPTQLAIKFCDTRPYMGSTIIGSTTMQQLEICIDAFDLEWTEMMEDCVNTIHQVQPNPCP</sequence>